<dbReference type="PANTHER" id="PTHR30055">
    <property type="entry name" value="HTH-TYPE TRANSCRIPTIONAL REGULATOR RUTR"/>
    <property type="match status" value="1"/>
</dbReference>
<dbReference type="SUPFAM" id="SSF46689">
    <property type="entry name" value="Homeodomain-like"/>
    <property type="match status" value="1"/>
</dbReference>
<evidence type="ECO:0000313" key="6">
    <source>
        <dbReference type="EMBL" id="MBD1545603.1"/>
    </source>
</evidence>
<dbReference type="Proteomes" id="UP000598467">
    <property type="component" value="Unassembled WGS sequence"/>
</dbReference>
<evidence type="ECO:0000313" key="7">
    <source>
        <dbReference type="Proteomes" id="UP000598467"/>
    </source>
</evidence>
<evidence type="ECO:0000256" key="1">
    <source>
        <dbReference type="ARBA" id="ARBA00023015"/>
    </source>
</evidence>
<dbReference type="AlphaFoldDB" id="A0A926S3R4"/>
<dbReference type="InterPro" id="IPR036271">
    <property type="entry name" value="Tet_transcr_reg_TetR-rel_C_sf"/>
</dbReference>
<proteinExistence type="predicted"/>
<keyword evidence="1" id="KW-0805">Transcription regulation</keyword>
<protein>
    <submittedName>
        <fullName evidence="6">TetR/AcrR family transcriptional regulator</fullName>
    </submittedName>
</protein>
<dbReference type="Pfam" id="PF00440">
    <property type="entry name" value="TetR_N"/>
    <property type="match status" value="1"/>
</dbReference>
<keyword evidence="3" id="KW-0804">Transcription</keyword>
<dbReference type="PROSITE" id="PS50977">
    <property type="entry name" value="HTH_TETR_2"/>
    <property type="match status" value="1"/>
</dbReference>
<evidence type="ECO:0000256" key="3">
    <source>
        <dbReference type="ARBA" id="ARBA00023163"/>
    </source>
</evidence>
<accession>A0A926S3R4</accession>
<evidence type="ECO:0000256" key="4">
    <source>
        <dbReference type="PROSITE-ProRule" id="PRU00335"/>
    </source>
</evidence>
<dbReference type="InterPro" id="IPR009057">
    <property type="entry name" value="Homeodomain-like_sf"/>
</dbReference>
<feature type="domain" description="HTH tetR-type" evidence="5">
    <location>
        <begin position="10"/>
        <end position="70"/>
    </location>
</feature>
<keyword evidence="2 4" id="KW-0238">DNA-binding</keyword>
<dbReference type="SUPFAM" id="SSF48498">
    <property type="entry name" value="Tetracyclin repressor-like, C-terminal domain"/>
    <property type="match status" value="1"/>
</dbReference>
<reference evidence="6" key="1">
    <citation type="submission" date="2020-05" db="EMBL/GenBank/DDBJ databases">
        <title>Identification of trans-AT polyketide cluster in two marine bacteria, producers of a novel glutaramide-containing polyketide sesbanimide D and analogs.</title>
        <authorList>
            <person name="Kacar D."/>
            <person name="Rodriguez P."/>
            <person name="Canedo L."/>
            <person name="Gonzalez E."/>
            <person name="Galan B."/>
            <person name="De La Calle F."/>
            <person name="Garcia J.L."/>
        </authorList>
    </citation>
    <scope>NUCLEOTIDE SEQUENCE</scope>
    <source>
        <strain evidence="6">PHM038</strain>
    </source>
</reference>
<dbReference type="GO" id="GO:0003700">
    <property type="term" value="F:DNA-binding transcription factor activity"/>
    <property type="evidence" value="ECO:0007669"/>
    <property type="project" value="TreeGrafter"/>
</dbReference>
<evidence type="ECO:0000256" key="2">
    <source>
        <dbReference type="ARBA" id="ARBA00023125"/>
    </source>
</evidence>
<organism evidence="6 7">
    <name type="scientific">Roseibium aggregatum</name>
    <dbReference type="NCBI Taxonomy" id="187304"/>
    <lineage>
        <taxon>Bacteria</taxon>
        <taxon>Pseudomonadati</taxon>
        <taxon>Pseudomonadota</taxon>
        <taxon>Alphaproteobacteria</taxon>
        <taxon>Hyphomicrobiales</taxon>
        <taxon>Stappiaceae</taxon>
        <taxon>Roseibium</taxon>
    </lineage>
</organism>
<comment type="caution">
    <text evidence="6">The sequence shown here is derived from an EMBL/GenBank/DDBJ whole genome shotgun (WGS) entry which is preliminary data.</text>
</comment>
<feature type="DNA-binding region" description="H-T-H motif" evidence="4">
    <location>
        <begin position="33"/>
        <end position="52"/>
    </location>
</feature>
<dbReference type="GO" id="GO:0000976">
    <property type="term" value="F:transcription cis-regulatory region binding"/>
    <property type="evidence" value="ECO:0007669"/>
    <property type="project" value="TreeGrafter"/>
</dbReference>
<name>A0A926S3R4_9HYPH</name>
<dbReference type="RefSeq" id="WP_190290284.1">
    <property type="nucleotide sequence ID" value="NZ_JABFCZ010000005.1"/>
</dbReference>
<dbReference type="InterPro" id="IPR050109">
    <property type="entry name" value="HTH-type_TetR-like_transc_reg"/>
</dbReference>
<dbReference type="PANTHER" id="PTHR30055:SF234">
    <property type="entry name" value="HTH-TYPE TRANSCRIPTIONAL REGULATOR BETI"/>
    <property type="match status" value="1"/>
</dbReference>
<dbReference type="PRINTS" id="PR00455">
    <property type="entry name" value="HTHTETR"/>
</dbReference>
<sequence length="204" mass="23052">MTNLRERQKESRRRKILQAAREQLVANGFEATTIETIAEEAEVSAVTVYNYYGTKTGLLLALVSESDSILLERMQELLKAPPDTIEETFSAFAEVIRRHALSFLTKAVWRQVIAASIIEGDSQFGRSYAQLDRELARQLTKILEKLRERGGVSANTDLDVLGDCLFQLQNARFLQFVSSNDMTNEAVDRYLREDIEALLSAYPG</sequence>
<evidence type="ECO:0000259" key="5">
    <source>
        <dbReference type="PROSITE" id="PS50977"/>
    </source>
</evidence>
<dbReference type="EMBL" id="JABFCZ010000005">
    <property type="protein sequence ID" value="MBD1545603.1"/>
    <property type="molecule type" value="Genomic_DNA"/>
</dbReference>
<dbReference type="Gene3D" id="1.10.357.10">
    <property type="entry name" value="Tetracycline Repressor, domain 2"/>
    <property type="match status" value="1"/>
</dbReference>
<dbReference type="InterPro" id="IPR001647">
    <property type="entry name" value="HTH_TetR"/>
</dbReference>
<gene>
    <name evidence="6" type="ORF">HK439_04975</name>
</gene>